<gene>
    <name evidence="4" type="ORF">H3V42_12775</name>
</gene>
<dbReference type="Proteomes" id="UP000515377">
    <property type="component" value="Chromosome"/>
</dbReference>
<reference evidence="4 5" key="1">
    <citation type="submission" date="2020-07" db="EMBL/GenBank/DDBJ databases">
        <title>Whole genome sequence of Sphingobium yanoikuyae A3.</title>
        <authorList>
            <person name="Han S.-S."/>
        </authorList>
    </citation>
    <scope>NUCLEOTIDE SEQUENCE [LARGE SCALE GENOMIC DNA]</scope>
    <source>
        <strain evidence="4 5">A3</strain>
    </source>
</reference>
<dbReference type="Gene3D" id="3.40.50.2300">
    <property type="match status" value="1"/>
</dbReference>
<protein>
    <submittedName>
        <fullName evidence="4">Response regulator</fullName>
    </submittedName>
</protein>
<dbReference type="PANTHER" id="PTHR44591:SF21">
    <property type="entry name" value="TWO-COMPONENT RESPONSE REGULATOR"/>
    <property type="match status" value="1"/>
</dbReference>
<dbReference type="SMART" id="SM00448">
    <property type="entry name" value="REC"/>
    <property type="match status" value="1"/>
</dbReference>
<keyword evidence="1 2" id="KW-0597">Phosphoprotein</keyword>
<dbReference type="Pfam" id="PF00072">
    <property type="entry name" value="Response_reg"/>
    <property type="match status" value="1"/>
</dbReference>
<evidence type="ECO:0000259" key="3">
    <source>
        <dbReference type="PROSITE" id="PS50110"/>
    </source>
</evidence>
<feature type="modified residue" description="4-aspartylphosphate" evidence="2">
    <location>
        <position position="64"/>
    </location>
</feature>
<organism evidence="4 5">
    <name type="scientific">Sphingobium yanoikuyae</name>
    <name type="common">Sphingomonas yanoikuyae</name>
    <dbReference type="NCBI Taxonomy" id="13690"/>
    <lineage>
        <taxon>Bacteria</taxon>
        <taxon>Pseudomonadati</taxon>
        <taxon>Pseudomonadota</taxon>
        <taxon>Alphaproteobacteria</taxon>
        <taxon>Sphingomonadales</taxon>
        <taxon>Sphingomonadaceae</taxon>
        <taxon>Sphingobium</taxon>
    </lineage>
</organism>
<feature type="domain" description="Response regulatory" evidence="3">
    <location>
        <begin position="14"/>
        <end position="124"/>
    </location>
</feature>
<dbReference type="SUPFAM" id="SSF52172">
    <property type="entry name" value="CheY-like"/>
    <property type="match status" value="1"/>
</dbReference>
<proteinExistence type="predicted"/>
<dbReference type="PROSITE" id="PS50110">
    <property type="entry name" value="RESPONSE_REGULATORY"/>
    <property type="match status" value="1"/>
</dbReference>
<dbReference type="GO" id="GO:0000160">
    <property type="term" value="P:phosphorelay signal transduction system"/>
    <property type="evidence" value="ECO:0007669"/>
    <property type="project" value="InterPro"/>
</dbReference>
<accession>A0A9X7UDL5</accession>
<evidence type="ECO:0000313" key="4">
    <source>
        <dbReference type="EMBL" id="QNG48348.1"/>
    </source>
</evidence>
<evidence type="ECO:0000256" key="1">
    <source>
        <dbReference type="ARBA" id="ARBA00022553"/>
    </source>
</evidence>
<dbReference type="PANTHER" id="PTHR44591">
    <property type="entry name" value="STRESS RESPONSE REGULATOR PROTEIN 1"/>
    <property type="match status" value="1"/>
</dbReference>
<dbReference type="AlphaFoldDB" id="A0A9X7UDL5"/>
<dbReference type="InterPro" id="IPR050595">
    <property type="entry name" value="Bact_response_regulator"/>
</dbReference>
<dbReference type="InterPro" id="IPR011006">
    <property type="entry name" value="CheY-like_superfamily"/>
</dbReference>
<dbReference type="InterPro" id="IPR001789">
    <property type="entry name" value="Sig_transdc_resp-reg_receiver"/>
</dbReference>
<evidence type="ECO:0000256" key="2">
    <source>
        <dbReference type="PROSITE-ProRule" id="PRU00169"/>
    </source>
</evidence>
<evidence type="ECO:0000313" key="5">
    <source>
        <dbReference type="Proteomes" id="UP000515377"/>
    </source>
</evidence>
<dbReference type="EMBL" id="CP060122">
    <property type="protein sequence ID" value="QNG48348.1"/>
    <property type="molecule type" value="Genomic_DNA"/>
</dbReference>
<sequence length="132" mass="14715">MVRLDPEEDVWPIFILVVEDEPLVRILLADHLREAGFTVAEAVNADEALQYCRTHQNLDLVFTDVQMPGSMDGIALVAQLRELNPFLPIILTSGALTEDEVAGIPFIRKPYDLASAQRLVCSTLMVKPRGEQ</sequence>
<name>A0A9X7UDL5_SPHYA</name>